<evidence type="ECO:0000256" key="1">
    <source>
        <dbReference type="ARBA" id="ARBA00022722"/>
    </source>
</evidence>
<dbReference type="PANTHER" id="PTHR11070:SF23">
    <property type="entry name" value="RECBCD ENZYME SUBUNIT RECB"/>
    <property type="match status" value="1"/>
</dbReference>
<evidence type="ECO:0000256" key="16">
    <source>
        <dbReference type="PROSITE-ProRule" id="PRU00560"/>
    </source>
</evidence>
<dbReference type="NCBIfam" id="TIGR00609">
    <property type="entry name" value="recB"/>
    <property type="match status" value="1"/>
</dbReference>
<dbReference type="SUPFAM" id="SSF52540">
    <property type="entry name" value="P-loop containing nucleoside triphosphate hydrolases"/>
    <property type="match status" value="1"/>
</dbReference>
<feature type="region of interest" description="DNA-binding and helicase activity, interacts with RecC" evidence="15">
    <location>
        <begin position="1"/>
        <end position="856"/>
    </location>
</feature>
<dbReference type="InterPro" id="IPR011335">
    <property type="entry name" value="Restrct_endonuc-II-like"/>
</dbReference>
<evidence type="ECO:0000256" key="10">
    <source>
        <dbReference type="ARBA" id="ARBA00023125"/>
    </source>
</evidence>
<evidence type="ECO:0000256" key="7">
    <source>
        <dbReference type="ARBA" id="ARBA00022839"/>
    </source>
</evidence>
<evidence type="ECO:0000256" key="4">
    <source>
        <dbReference type="ARBA" id="ARBA00022763"/>
    </source>
</evidence>
<keyword evidence="3 15" id="KW-0547">Nucleotide-binding</keyword>
<evidence type="ECO:0000256" key="2">
    <source>
        <dbReference type="ARBA" id="ARBA00022723"/>
    </source>
</evidence>
<dbReference type="InterPro" id="IPR027417">
    <property type="entry name" value="P-loop_NTPase"/>
</dbReference>
<comment type="domain">
    <text evidence="15">The C-terminal domain has nuclease activity and interacts with RecD. It interacts with RecA, facilitating its loading onto ssDNA.</text>
</comment>
<dbReference type="InterPro" id="IPR014016">
    <property type="entry name" value="UvrD-like_ATP-bd"/>
</dbReference>
<comment type="catalytic activity">
    <reaction evidence="14 15">
        <text>ATP + H2O = ADP + phosphate + H(+)</text>
        <dbReference type="Rhea" id="RHEA:13065"/>
        <dbReference type="ChEBI" id="CHEBI:15377"/>
        <dbReference type="ChEBI" id="CHEBI:15378"/>
        <dbReference type="ChEBI" id="CHEBI:30616"/>
        <dbReference type="ChEBI" id="CHEBI:43474"/>
        <dbReference type="ChEBI" id="CHEBI:456216"/>
        <dbReference type="EC" id="5.6.2.4"/>
    </reaction>
</comment>
<dbReference type="PROSITE" id="PS51198">
    <property type="entry name" value="UVRD_HELICASE_ATP_BIND"/>
    <property type="match status" value="1"/>
</dbReference>
<keyword evidence="21" id="KW-1185">Reference proteome</keyword>
<dbReference type="CDD" id="cd22352">
    <property type="entry name" value="RecB_C-like"/>
    <property type="match status" value="1"/>
</dbReference>
<evidence type="ECO:0000256" key="11">
    <source>
        <dbReference type="ARBA" id="ARBA00023204"/>
    </source>
</evidence>
<accession>A0ABT2VRS1</accession>
<evidence type="ECO:0000256" key="5">
    <source>
        <dbReference type="ARBA" id="ARBA00022801"/>
    </source>
</evidence>
<keyword evidence="12 15" id="KW-0413">Isomerase</keyword>
<feature type="binding site" evidence="15">
    <location>
        <position position="1081"/>
    </location>
    <ligand>
        <name>Mg(2+)</name>
        <dbReference type="ChEBI" id="CHEBI:18420"/>
    </ligand>
</feature>
<feature type="active site" description="For nuclease activity" evidence="15">
    <location>
        <position position="1094"/>
    </location>
</feature>
<evidence type="ECO:0000256" key="3">
    <source>
        <dbReference type="ARBA" id="ARBA00022741"/>
    </source>
</evidence>
<dbReference type="InterPro" id="IPR011604">
    <property type="entry name" value="PDDEXK-like_dom_sf"/>
</dbReference>
<dbReference type="SUPFAM" id="SSF52980">
    <property type="entry name" value="Restriction endonuclease-like"/>
    <property type="match status" value="1"/>
</dbReference>
<dbReference type="PANTHER" id="PTHR11070">
    <property type="entry name" value="UVRD / RECB / PCRA DNA HELICASE FAMILY MEMBER"/>
    <property type="match status" value="1"/>
</dbReference>
<comment type="catalytic activity">
    <reaction evidence="15">
        <text>Exonucleolytic cleavage (in the presence of ATP) in either 5'- to 3'- or 3'- to 5'-direction to yield 5'-phosphooligonucleotides.</text>
        <dbReference type="EC" id="3.1.11.5"/>
    </reaction>
</comment>
<evidence type="ECO:0000256" key="12">
    <source>
        <dbReference type="ARBA" id="ARBA00023235"/>
    </source>
</evidence>
<reference evidence="21" key="1">
    <citation type="submission" date="2023-07" db="EMBL/GenBank/DDBJ databases">
        <title>Study on multiphase classification of strain Alteromonas salexigens isolated from the Yellow Sea.</title>
        <authorList>
            <person name="Sun L."/>
        </authorList>
    </citation>
    <scope>NUCLEOTIDE SEQUENCE [LARGE SCALE GENOMIC DNA]</scope>
    <source>
        <strain evidence="21">ASW11-19</strain>
    </source>
</reference>
<feature type="binding site" evidence="16">
    <location>
        <begin position="21"/>
        <end position="28"/>
    </location>
    <ligand>
        <name>ATP</name>
        <dbReference type="ChEBI" id="CHEBI:30616"/>
    </ligand>
</feature>
<dbReference type="InterPro" id="IPR014017">
    <property type="entry name" value="DNA_helicase_UvrD-like_C"/>
</dbReference>
<keyword evidence="7 15" id="KW-0269">Exonuclease</keyword>
<protein>
    <recommendedName>
        <fullName evidence="15">RecBCD enzyme subunit RecB</fullName>
        <ecNumber evidence="15">3.1.11.5</ecNumber>
        <ecNumber evidence="15">5.6.2.4</ecNumber>
    </recommendedName>
    <alternativeName>
        <fullName evidence="15">DNA 3'-5' helicase subunit RecB</fullName>
    </alternativeName>
    <alternativeName>
        <fullName evidence="15">Exonuclease V subunit RecB</fullName>
        <shortName evidence="15">ExoV subunit RecB</shortName>
    </alternativeName>
    <alternativeName>
        <fullName evidence="15">Helicase/nuclease RecBCD subunit RecB</fullName>
    </alternativeName>
</protein>
<dbReference type="HAMAP" id="MF_01485">
    <property type="entry name" value="RecB"/>
    <property type="match status" value="1"/>
</dbReference>
<dbReference type="Pfam" id="PF13361">
    <property type="entry name" value="UvrD_C"/>
    <property type="match status" value="1"/>
</dbReference>
<evidence type="ECO:0000259" key="19">
    <source>
        <dbReference type="PROSITE" id="PS51217"/>
    </source>
</evidence>
<evidence type="ECO:0000256" key="14">
    <source>
        <dbReference type="ARBA" id="ARBA00048988"/>
    </source>
</evidence>
<feature type="domain" description="UvrD-like helicase C-terminal" evidence="19">
    <location>
        <begin position="496"/>
        <end position="753"/>
    </location>
</feature>
<dbReference type="InterPro" id="IPR004586">
    <property type="entry name" value="RecB"/>
</dbReference>
<organism evidence="20 21">
    <name type="scientific">Alteromonas salexigens</name>
    <dbReference type="NCBI Taxonomy" id="2982530"/>
    <lineage>
        <taxon>Bacteria</taxon>
        <taxon>Pseudomonadati</taxon>
        <taxon>Pseudomonadota</taxon>
        <taxon>Gammaproteobacteria</taxon>
        <taxon>Alteromonadales</taxon>
        <taxon>Alteromonadaceae</taxon>
        <taxon>Alteromonas/Salinimonas group</taxon>
        <taxon>Alteromonas</taxon>
    </lineage>
</organism>
<dbReference type="InterPro" id="IPR038726">
    <property type="entry name" value="PDDEXK_AddAB-type"/>
</dbReference>
<keyword evidence="11 15" id="KW-0234">DNA repair</keyword>
<evidence type="ECO:0000313" key="21">
    <source>
        <dbReference type="Proteomes" id="UP001209257"/>
    </source>
</evidence>
<dbReference type="Gene3D" id="3.40.50.300">
    <property type="entry name" value="P-loop containing nucleotide triphosphate hydrolases"/>
    <property type="match status" value="2"/>
</dbReference>
<keyword evidence="17" id="KW-0175">Coiled coil</keyword>
<comment type="caution">
    <text evidence="20">The sequence shown here is derived from an EMBL/GenBank/DDBJ whole genome shotgun (WGS) entry which is preliminary data.</text>
</comment>
<name>A0ABT2VRS1_9ALTE</name>
<comment type="subunit">
    <text evidence="15">Heterotrimer of RecB, RecC and RecD. All subunits contribute to DNA-binding. Interacts with RecA.</text>
</comment>
<keyword evidence="2 15" id="KW-0479">Metal-binding</keyword>
<dbReference type="PROSITE" id="PS51217">
    <property type="entry name" value="UVRD_HELICASE_CTER"/>
    <property type="match status" value="1"/>
</dbReference>
<evidence type="ECO:0000256" key="9">
    <source>
        <dbReference type="ARBA" id="ARBA00022842"/>
    </source>
</evidence>
<evidence type="ECO:0000256" key="13">
    <source>
        <dbReference type="ARBA" id="ARBA00034617"/>
    </source>
</evidence>
<evidence type="ECO:0000256" key="8">
    <source>
        <dbReference type="ARBA" id="ARBA00022840"/>
    </source>
</evidence>
<evidence type="ECO:0000256" key="15">
    <source>
        <dbReference type="HAMAP-Rule" id="MF_01485"/>
    </source>
</evidence>
<keyword evidence="4 15" id="KW-0227">DNA damage</keyword>
<dbReference type="Pfam" id="PF00580">
    <property type="entry name" value="UvrD-helicase"/>
    <property type="match status" value="1"/>
</dbReference>
<keyword evidence="10 15" id="KW-0238">DNA-binding</keyword>
<dbReference type="RefSeq" id="WP_262995876.1">
    <property type="nucleotide sequence ID" value="NZ_JAOTJC010000013.1"/>
</dbReference>
<dbReference type="GO" id="GO:0008854">
    <property type="term" value="F:exodeoxyribonuclease V activity"/>
    <property type="evidence" value="ECO:0007669"/>
    <property type="project" value="UniProtKB-EC"/>
</dbReference>
<keyword evidence="6 15" id="KW-0347">Helicase</keyword>
<feature type="binding site" evidence="15">
    <location>
        <position position="1094"/>
    </location>
    <ligand>
        <name>Mg(2+)</name>
        <dbReference type="ChEBI" id="CHEBI:18420"/>
    </ligand>
</feature>
<feature type="region of interest" description="Nuclease activity, interacts with RecD and RecA" evidence="15">
    <location>
        <begin position="907"/>
        <end position="1196"/>
    </location>
</feature>
<gene>
    <name evidence="15 20" type="primary">recB</name>
    <name evidence="20" type="ORF">OCL06_14640</name>
</gene>
<keyword evidence="5 15" id="KW-0378">Hydrolase</keyword>
<evidence type="ECO:0000313" key="20">
    <source>
        <dbReference type="EMBL" id="MCU7555825.1"/>
    </source>
</evidence>
<keyword evidence="1 15" id="KW-0540">Nuclease</keyword>
<keyword evidence="8 15" id="KW-0067">ATP-binding</keyword>
<dbReference type="Pfam" id="PF12705">
    <property type="entry name" value="PDDEXK_1"/>
    <property type="match status" value="1"/>
</dbReference>
<comment type="function">
    <text evidence="15">A helicase/nuclease that prepares dsDNA breaks (DSB) for recombinational DNA repair. Binds to DSBs and unwinds DNA via a highly rapid and processive ATP-dependent bidirectional helicase activity. Unwinds dsDNA until it encounters a Chi (crossover hotspot instigator) sequence from the 3' direction. Cuts ssDNA a few nucleotides 3' to the Chi site. The properties and activities of the enzyme are changed at Chi. The Chi-altered holoenzyme produces a long 3'-ssDNA overhang and facilitates RecA-binding to the ssDNA for homologous DNA recombination and repair. Holoenzyme degrades any linearized DNA that is unable to undergo homologous recombination. In the holoenzyme this subunit contributes ATPase, 3'-5' helicase, exonuclease activity and loads RecA onto ssDNA.</text>
</comment>
<feature type="binding site" evidence="15">
    <location>
        <position position="965"/>
    </location>
    <ligand>
        <name>Mg(2+)</name>
        <dbReference type="ChEBI" id="CHEBI:18420"/>
    </ligand>
</feature>
<comment type="similarity">
    <text evidence="15">Belongs to the helicase family. UvrD subfamily.</text>
</comment>
<dbReference type="EMBL" id="JAOTJC010000013">
    <property type="protein sequence ID" value="MCU7555825.1"/>
    <property type="molecule type" value="Genomic_DNA"/>
</dbReference>
<dbReference type="EC" id="3.1.11.5" evidence="15"/>
<evidence type="ECO:0000256" key="6">
    <source>
        <dbReference type="ARBA" id="ARBA00022806"/>
    </source>
</evidence>
<dbReference type="Proteomes" id="UP001209257">
    <property type="component" value="Unassembled WGS sequence"/>
</dbReference>
<evidence type="ECO:0000259" key="18">
    <source>
        <dbReference type="PROSITE" id="PS51198"/>
    </source>
</evidence>
<dbReference type="InterPro" id="IPR000212">
    <property type="entry name" value="DNA_helicase_UvrD/REP"/>
</dbReference>
<feature type="domain" description="UvrD-like helicase ATP-binding" evidence="18">
    <location>
        <begin position="1"/>
        <end position="459"/>
    </location>
</feature>
<feature type="coiled-coil region" evidence="17">
    <location>
        <begin position="303"/>
        <end position="330"/>
    </location>
</feature>
<comment type="miscellaneous">
    <text evidence="15">In the RecBCD complex, RecB has a slow 3'-5' helicase, an exonuclease activity and loads RecA onto ssDNA, RecD has a fast 5'-3' helicase activity, while RecC stimulates the ATPase and processivity of the RecB helicase and contributes to recognition of the Chi site.</text>
</comment>
<dbReference type="EC" id="5.6.2.4" evidence="15"/>
<evidence type="ECO:0000256" key="17">
    <source>
        <dbReference type="SAM" id="Coils"/>
    </source>
</evidence>
<dbReference type="Gene3D" id="1.10.486.10">
    <property type="entry name" value="PCRA, domain 4"/>
    <property type="match status" value="1"/>
</dbReference>
<dbReference type="Gene3D" id="1.10.3170.10">
    <property type="entry name" value="Recbcd, chain B, domain 2"/>
    <property type="match status" value="1"/>
</dbReference>
<comment type="catalytic activity">
    <reaction evidence="13 15">
        <text>Couples ATP hydrolysis with the unwinding of duplex DNA by translocating in the 3'-5' direction.</text>
        <dbReference type="EC" id="5.6.2.4"/>
    </reaction>
</comment>
<comment type="cofactor">
    <cofactor evidence="15">
        <name>Mg(2+)</name>
        <dbReference type="ChEBI" id="CHEBI:18420"/>
    </cofactor>
    <text evidence="15">Binds 1 Mg(2+) ion per subunit.</text>
</comment>
<comment type="domain">
    <text evidence="15">The N-terminal DNA-binding domain is a ssDNA-dependent ATPase and has ATP-dependent 3'-5' helicase function. This domain interacts with RecC.</text>
</comment>
<sequence>MTQQTLNVPAMPLSGRHLIEASAGTGKTYNITRLYVRLLLEKALPVQQILVMTFTNAATEEIRGRLADTLREVMSFWQEAMESPETTLPGADPVYRHLFKQCDPQQGLAMLQAALLEMDDAAVFTIHGFCNKVLGQLAFDSGTAMAQSLATDTRDMYLEAASDWIRLQARDSDAYALLVAQGWHQPDTLLQQFERPARSDLLPRVSDEATVRNEAKAAHDAKAESFAARFAEVRNTLLEHEAMLLDALVNSCKKAADTDTRQREWEVLLQWLSSPDLVAPPPEIGKFVNGNRYRNKPDVKAVLDLVKELAASVKAELGELEKSLDNQLAALPSLQLVAQAIAYIRQHVAAQKRRLGVLDFDDLIVALAAQVQQPDSSVTGQLRQLYPVALIDEFQDTDANQYAILDTVYPAGHSHHCLMMIGDPKQAIYGFRGGDIFTYLKAGQHADYRWVMDTNWRSVAPMVAAYNRLFYGAPLANGPADVFGFNITYEPVNATQHAKAAATPLADPAPHRAAMNYALLVAEEDRKPAKAQLQHHLADWMTGEVSRLLAQATLGERPVLPSDIAVLVRSTTEAQVVKQSLARAGLSAVFLSDKTNLFASPQASDIYRVLDGIWHWDNHARLSASLSSPLFGYTHQQLVDILHHEKDSLWEALISRLQQLRQMWTERGCMSVLLYLMQNYYQGSADNPERELTNYLHLAEVLEREAAAHARPDQLLLWLHRQVADPQARMEQVQRLESDATLIQIVTQHGSKGLEYPIVFVPFASDYRDPAKAGQQWAAYYQFFDDATQQLAIQLGHSHTAVNRVRAEGDAEAMRLLYVAVTRAAHRCYLGVAPFKDSQNSALARALGVTSEQEWHTRLTELAAEQDVSSVCIDVSEAAPPATQNAAQADELTDLIVREFTGKVDEAWRLYSFSALARQQVVVRQSDRELEDIAQSAPPMPTPVVADSQFRFGFEKGANAGNLLHDILELTDFSSPDWEAASHEPVQRFGLAADQHALLFEWLQDTLNAPLTPADWQLADKSPEQTLREAEFYFPMTNLKWSKLAAVLRSHRDSLADIAAPVPVPALHQYDLEGMMHGFIDLIVEHDGRYYVADYKSTWLGAAFDDYSMAAMTRNNQQHLYDLQYLIYALSLHRYLTLALPGYEPAQHFGGVYYLYLRGMSAQHPGAGVFYTPLSPTLLDALDNAFGTVDAGEVPA</sequence>
<proteinExistence type="inferred from homology"/>
<dbReference type="Gene3D" id="3.90.320.10">
    <property type="match status" value="1"/>
</dbReference>
<keyword evidence="9 15" id="KW-0460">Magnesium</keyword>